<keyword evidence="2" id="KW-1185">Reference proteome</keyword>
<evidence type="ECO:0000313" key="2">
    <source>
        <dbReference type="Proteomes" id="UP000815677"/>
    </source>
</evidence>
<evidence type="ECO:0000313" key="1">
    <source>
        <dbReference type="EMBL" id="GAT47030.1"/>
    </source>
</evidence>
<organism evidence="1 2">
    <name type="scientific">Mycena chlorophos</name>
    <name type="common">Agaric fungus</name>
    <name type="synonym">Agaricus chlorophos</name>
    <dbReference type="NCBI Taxonomy" id="658473"/>
    <lineage>
        <taxon>Eukaryota</taxon>
        <taxon>Fungi</taxon>
        <taxon>Dikarya</taxon>
        <taxon>Basidiomycota</taxon>
        <taxon>Agaricomycotina</taxon>
        <taxon>Agaricomycetes</taxon>
        <taxon>Agaricomycetidae</taxon>
        <taxon>Agaricales</taxon>
        <taxon>Marasmiineae</taxon>
        <taxon>Mycenaceae</taxon>
        <taxon>Mycena</taxon>
    </lineage>
</organism>
<dbReference type="Proteomes" id="UP000815677">
    <property type="component" value="Unassembled WGS sequence"/>
</dbReference>
<accession>A0ABQ0L7A7</accession>
<proteinExistence type="predicted"/>
<gene>
    <name evidence="1" type="ORF">MCHLO_04518</name>
</gene>
<protein>
    <submittedName>
        <fullName evidence="1">Uncharacterized protein</fullName>
    </submittedName>
</protein>
<name>A0ABQ0L7A7_MYCCL</name>
<reference evidence="1" key="1">
    <citation type="submission" date="2014-09" db="EMBL/GenBank/DDBJ databases">
        <title>Genome sequence of the luminous mushroom Mycena chlorophos for searching fungal bioluminescence genes.</title>
        <authorList>
            <person name="Tanaka Y."/>
            <person name="Kasuga D."/>
            <person name="Oba Y."/>
            <person name="Hase S."/>
            <person name="Sato K."/>
            <person name="Oba Y."/>
            <person name="Sakakibara Y."/>
        </authorList>
    </citation>
    <scope>NUCLEOTIDE SEQUENCE</scope>
</reference>
<dbReference type="EMBL" id="DF843038">
    <property type="protein sequence ID" value="GAT47030.1"/>
    <property type="molecule type" value="Genomic_DNA"/>
</dbReference>
<sequence>MRCYAYTSLRARRGKGWWSAQWIEQVAAGEGVNEAVVGCESEADLHTAAVADIPPRSHTGRAQDELLKELGLPRNPGGWWRHLIPSSTAKTFKSTLGACGAIDDSKDFAALASAGDVALEETDVFVCILDLARYTTSLRPNLVALRKHSTQYDRLLRVHTNEDQSTPQIRGNKADSCKADDQLHNADGMWAWIECDMVDGEEDDNDWAQIVKSIPGPFGHGRGVHRKLAGLPLALEDTTVTEGRSCSLSKGIRVKGNSKIRVDDLEGSGPLVKWTRACARLGVLAEYYSPASVLAMYSVASSYENVLCPIPMYPIMVARLDNLERRVHKHTHACFA</sequence>